<sequence>MTTVPAPHRRPVGWLIAIGALGLALLLTLALLVGLAGTRTAAGRAAYVPAATKAARTATLVFLNVSADHVDADLKRMLDLSTGKFRAQYQARRTQLRSGIVQNHVQQTGKVLGVAPTQAGSTAATVLVAADATVRNTSTPKGRTVHYRIRLSLVRPHDRWLVSALNIE</sequence>
<dbReference type="GO" id="GO:0016020">
    <property type="term" value="C:membrane"/>
    <property type="evidence" value="ECO:0007669"/>
    <property type="project" value="UniProtKB-SubCell"/>
</dbReference>
<dbReference type="OrthoDB" id="3395172at2"/>
<evidence type="ECO:0000313" key="5">
    <source>
        <dbReference type="Proteomes" id="UP000680750"/>
    </source>
</evidence>
<protein>
    <recommendedName>
        <fullName evidence="6">Mce-associated membrane protein</fullName>
    </recommendedName>
</protein>
<comment type="subcellular location">
    <subcellularLocation>
        <location evidence="1">Membrane</location>
    </subcellularLocation>
</comment>
<dbReference type="EMBL" id="AP023354">
    <property type="protein sequence ID" value="BCJ30982.1"/>
    <property type="molecule type" value="Genomic_DNA"/>
</dbReference>
<proteinExistence type="predicted"/>
<evidence type="ECO:0000313" key="4">
    <source>
        <dbReference type="EMBL" id="BCJ30982.1"/>
    </source>
</evidence>
<evidence type="ECO:0008006" key="6">
    <source>
        <dbReference type="Google" id="ProtNLM"/>
    </source>
</evidence>
<keyword evidence="2 3" id="KW-0472">Membrane</keyword>
<feature type="transmembrane region" description="Helical" evidence="3">
    <location>
        <begin position="12"/>
        <end position="35"/>
    </location>
</feature>
<gene>
    <name evidence="4" type="ORF">Asera_50900</name>
</gene>
<dbReference type="RefSeq" id="WP_035296688.1">
    <property type="nucleotide sequence ID" value="NZ_AP023354.1"/>
</dbReference>
<keyword evidence="3" id="KW-1133">Transmembrane helix</keyword>
<evidence type="ECO:0000256" key="3">
    <source>
        <dbReference type="SAM" id="Phobius"/>
    </source>
</evidence>
<keyword evidence="3" id="KW-0812">Transmembrane</keyword>
<dbReference type="AlphaFoldDB" id="A0A810L8Q9"/>
<accession>A0A810L8Q9</accession>
<dbReference type="PANTHER" id="PTHR37042:SF4">
    <property type="entry name" value="OUTER MEMBRANE PROTEIN RV1973"/>
    <property type="match status" value="1"/>
</dbReference>
<keyword evidence="5" id="KW-1185">Reference proteome</keyword>
<dbReference type="PANTHER" id="PTHR37042">
    <property type="entry name" value="OUTER MEMBRANE PROTEIN RV1973"/>
    <property type="match status" value="1"/>
</dbReference>
<evidence type="ECO:0000256" key="1">
    <source>
        <dbReference type="ARBA" id="ARBA00004370"/>
    </source>
</evidence>
<evidence type="ECO:0000256" key="2">
    <source>
        <dbReference type="ARBA" id="ARBA00023136"/>
    </source>
</evidence>
<organism evidence="4 5">
    <name type="scientific">Actinocatenispora sera</name>
    <dbReference type="NCBI Taxonomy" id="390989"/>
    <lineage>
        <taxon>Bacteria</taxon>
        <taxon>Bacillati</taxon>
        <taxon>Actinomycetota</taxon>
        <taxon>Actinomycetes</taxon>
        <taxon>Micromonosporales</taxon>
        <taxon>Micromonosporaceae</taxon>
        <taxon>Actinocatenispora</taxon>
    </lineage>
</organism>
<dbReference type="KEGG" id="aser:Asera_50900"/>
<name>A0A810L8Q9_9ACTN</name>
<reference evidence="4" key="1">
    <citation type="submission" date="2020-08" db="EMBL/GenBank/DDBJ databases">
        <title>Whole genome shotgun sequence of Actinocatenispora sera NBRC 101916.</title>
        <authorList>
            <person name="Komaki H."/>
            <person name="Tamura T."/>
        </authorList>
    </citation>
    <scope>NUCLEOTIDE SEQUENCE</scope>
    <source>
        <strain evidence="4">NBRC 101916</strain>
    </source>
</reference>
<dbReference type="Proteomes" id="UP000680750">
    <property type="component" value="Chromosome"/>
</dbReference>